<sequence length="592" mass="67861">DELPASSARPGRSIYDRTVLTKVMAEEHDPWPLRCLHGHNREVDPNQARRHLEPLPPRRPAWMTATPPRLLLALAAGSLILFIKKPISFEVEDVEDRTHHASARTPLPSLRAISGTSDRTCLRSMHVSLRPAAGDRRNVDKCEGYLIRDDIILTTRPCSRHRFSFDFVTADGSEEQAEATPHPELNHAAHQSMDDRIGFLSAHVPHHYQFLSQPVRRARAFLSSVGTNSPSEVECDETTGKPLIHHIEVGGQRVHLGHLRSVLPGDVLWDQDLKTAVEFSNRSDKLRWYARPTTRSNETETMKRFFEKYSGPYGSINIVEARKTFELKSAAIAEAEDPKGHRRNCYKYYFDYWHEKPFSGMTYFDWLDYSDQGRSKYIHKKPRAKCSEKFMAEAKVHFFSDEEKKDVAIRIEPSGEKLVARFESSGHLLRPTANCEPYLYIFDLQRNLYVADEYFNDGKYGKIKHTALSSGRPVLAAGSIFVGDNGSIQAINFNSGHYRSSIPAAAFMHRWMENQGLNTTAVRWMGYHKWKSTDCNKLKWRKVDIEGFDGKLLNESCNEVTTKITWPVVENSDHCLTGNWINRIDRHHQSRF</sequence>
<proteinExistence type="predicted"/>
<dbReference type="PANTHER" id="PTHR31250">
    <property type="entry name" value="IQ DOMAIN-CONTAINING PROTEIN IQM3"/>
    <property type="match status" value="1"/>
</dbReference>
<dbReference type="GO" id="GO:0005737">
    <property type="term" value="C:cytoplasm"/>
    <property type="evidence" value="ECO:0007669"/>
    <property type="project" value="UniProtKB-SubCell"/>
</dbReference>
<keyword evidence="3" id="KW-0963">Cytoplasm</keyword>
<dbReference type="PANTHER" id="PTHR31250:SF27">
    <property type="entry name" value="IQ DOMAIN-CONTAINING PROTEIN IQM5"/>
    <property type="match status" value="1"/>
</dbReference>
<comment type="subcellular location">
    <subcellularLocation>
        <location evidence="2">Cytoplasm</location>
    </subcellularLocation>
    <subcellularLocation>
        <location evidence="1">Nucleus</location>
    </subcellularLocation>
</comment>
<evidence type="ECO:0000256" key="4">
    <source>
        <dbReference type="ARBA" id="ARBA00023242"/>
    </source>
</evidence>
<accession>K0TGB7</accession>
<reference evidence="5 6" key="1">
    <citation type="journal article" date="2012" name="Genome Biol.">
        <title>Genome and low-iron response of an oceanic diatom adapted to chronic iron limitation.</title>
        <authorList>
            <person name="Lommer M."/>
            <person name="Specht M."/>
            <person name="Roy A.S."/>
            <person name="Kraemer L."/>
            <person name="Andreson R."/>
            <person name="Gutowska M.A."/>
            <person name="Wolf J."/>
            <person name="Bergner S.V."/>
            <person name="Schilhabel M.B."/>
            <person name="Klostermeier U.C."/>
            <person name="Beiko R.G."/>
            <person name="Rosenstiel P."/>
            <person name="Hippler M."/>
            <person name="Laroche J."/>
        </authorList>
    </citation>
    <scope>NUCLEOTIDE SEQUENCE [LARGE SCALE GENOMIC DNA]</scope>
    <source>
        <strain evidence="5 6">CCMP1005</strain>
    </source>
</reference>
<evidence type="ECO:0000313" key="6">
    <source>
        <dbReference type="Proteomes" id="UP000266841"/>
    </source>
</evidence>
<dbReference type="Proteomes" id="UP000266841">
    <property type="component" value="Unassembled WGS sequence"/>
</dbReference>
<keyword evidence="6" id="KW-1185">Reference proteome</keyword>
<evidence type="ECO:0000256" key="3">
    <source>
        <dbReference type="ARBA" id="ARBA00022490"/>
    </source>
</evidence>
<comment type="caution">
    <text evidence="5">The sequence shown here is derived from an EMBL/GenBank/DDBJ whole genome shotgun (WGS) entry which is preliminary data.</text>
</comment>
<name>K0TGB7_THAOC</name>
<protein>
    <submittedName>
        <fullName evidence="5">Uncharacterized protein</fullName>
    </submittedName>
</protein>
<dbReference type="InterPro" id="IPR044159">
    <property type="entry name" value="IQM"/>
</dbReference>
<organism evidence="5 6">
    <name type="scientific">Thalassiosira oceanica</name>
    <name type="common">Marine diatom</name>
    <dbReference type="NCBI Taxonomy" id="159749"/>
    <lineage>
        <taxon>Eukaryota</taxon>
        <taxon>Sar</taxon>
        <taxon>Stramenopiles</taxon>
        <taxon>Ochrophyta</taxon>
        <taxon>Bacillariophyta</taxon>
        <taxon>Coscinodiscophyceae</taxon>
        <taxon>Thalassiosirophycidae</taxon>
        <taxon>Thalassiosirales</taxon>
        <taxon>Thalassiosiraceae</taxon>
        <taxon>Thalassiosira</taxon>
    </lineage>
</organism>
<dbReference type="AlphaFoldDB" id="K0TGB7"/>
<evidence type="ECO:0000313" key="5">
    <source>
        <dbReference type="EMBL" id="EJK77748.1"/>
    </source>
</evidence>
<evidence type="ECO:0000256" key="2">
    <source>
        <dbReference type="ARBA" id="ARBA00004496"/>
    </source>
</evidence>
<feature type="non-terminal residue" evidence="5">
    <location>
        <position position="1"/>
    </location>
</feature>
<dbReference type="GO" id="GO:0005634">
    <property type="term" value="C:nucleus"/>
    <property type="evidence" value="ECO:0007669"/>
    <property type="project" value="UniProtKB-SubCell"/>
</dbReference>
<dbReference type="EMBL" id="AGNL01000459">
    <property type="protein sequence ID" value="EJK77748.1"/>
    <property type="molecule type" value="Genomic_DNA"/>
</dbReference>
<keyword evidence="4" id="KW-0539">Nucleus</keyword>
<gene>
    <name evidence="5" type="ORF">THAOC_00399</name>
</gene>
<evidence type="ECO:0000256" key="1">
    <source>
        <dbReference type="ARBA" id="ARBA00004123"/>
    </source>
</evidence>